<organism evidence="2 3">
    <name type="scientific">Thalassotalea fonticola</name>
    <dbReference type="NCBI Taxonomy" id="3065649"/>
    <lineage>
        <taxon>Bacteria</taxon>
        <taxon>Pseudomonadati</taxon>
        <taxon>Pseudomonadota</taxon>
        <taxon>Gammaproteobacteria</taxon>
        <taxon>Alteromonadales</taxon>
        <taxon>Colwelliaceae</taxon>
        <taxon>Thalassotalea</taxon>
    </lineage>
</organism>
<evidence type="ECO:0000259" key="1">
    <source>
        <dbReference type="SMART" id="SM00858"/>
    </source>
</evidence>
<sequence length="268" mass="28805">MNKNTVVFIALSVGFGGGAVMLAKSWLDDHQPKDLQAGQSHVVTVNSELNTGSILDAKHLTLVSMPEAMVPEGALTTIDSATGMVVKQKLYSGDIIRAERVAKKGEGSALASLIGQNMRAVSIRVNDVVGVSGFLLPGNRVDVLTTYRKNKNSLTEVVLTNIKILAIDQRASNDENKPQLVRAVTLEVNLEQAEVLMSAQSKGSLQLALRNPNDFSEVDISELAQQSAEPEVSTEVAVLPEIPKIVSASRNKVEIIRGVEKEIVQITN</sequence>
<dbReference type="Gene3D" id="3.90.1210.10">
    <property type="entry name" value="Antifreeze-like/N-acetylneuraminic acid synthase C-terminal domain"/>
    <property type="match status" value="1"/>
</dbReference>
<gene>
    <name evidence="2" type="primary">cpaB</name>
    <name evidence="2" type="ORF">RI844_08225</name>
</gene>
<dbReference type="Pfam" id="PF16976">
    <property type="entry name" value="RcpC"/>
    <property type="match status" value="1"/>
</dbReference>
<dbReference type="Pfam" id="PF08666">
    <property type="entry name" value="SAF"/>
    <property type="match status" value="1"/>
</dbReference>
<dbReference type="InterPro" id="IPR017592">
    <property type="entry name" value="Pilus_assmbl_Flp-typ_CpaB"/>
</dbReference>
<evidence type="ECO:0000313" key="3">
    <source>
        <dbReference type="Proteomes" id="UP001301442"/>
    </source>
</evidence>
<dbReference type="EMBL" id="CP136600">
    <property type="protein sequence ID" value="WOH39196.1"/>
    <property type="molecule type" value="Genomic_DNA"/>
</dbReference>
<proteinExistence type="predicted"/>
<name>A0ABZ0GTU7_9GAMM</name>
<dbReference type="RefSeq" id="WP_348397963.1">
    <property type="nucleotide sequence ID" value="NZ_CP136600.1"/>
</dbReference>
<dbReference type="CDD" id="cd11614">
    <property type="entry name" value="SAF_CpaB_FlgA_like"/>
    <property type="match status" value="1"/>
</dbReference>
<keyword evidence="3" id="KW-1185">Reference proteome</keyword>
<dbReference type="InterPro" id="IPR013974">
    <property type="entry name" value="SAF"/>
</dbReference>
<dbReference type="InterPro" id="IPR031571">
    <property type="entry name" value="RcpC_dom"/>
</dbReference>
<feature type="domain" description="SAF" evidence="1">
    <location>
        <begin position="40"/>
        <end position="102"/>
    </location>
</feature>
<dbReference type="NCBIfam" id="TIGR03177">
    <property type="entry name" value="pilus_cpaB"/>
    <property type="match status" value="1"/>
</dbReference>
<evidence type="ECO:0000313" key="2">
    <source>
        <dbReference type="EMBL" id="WOH39196.1"/>
    </source>
</evidence>
<protein>
    <submittedName>
        <fullName evidence="2">Flp pilus assembly protein CpaB</fullName>
    </submittedName>
</protein>
<dbReference type="Proteomes" id="UP001301442">
    <property type="component" value="Chromosome"/>
</dbReference>
<dbReference type="SMART" id="SM00858">
    <property type="entry name" value="SAF"/>
    <property type="match status" value="1"/>
</dbReference>
<accession>A0ABZ0GTU7</accession>
<reference evidence="2 3" key="1">
    <citation type="submission" date="2023-09" db="EMBL/GenBank/DDBJ databases">
        <authorList>
            <person name="Qi X."/>
        </authorList>
    </citation>
    <scope>NUCLEOTIDE SEQUENCE [LARGE SCALE GENOMIC DNA]</scope>
    <source>
        <strain evidence="2 3">S1-1</strain>
    </source>
</reference>